<reference evidence="10 11" key="1">
    <citation type="submission" date="2019-01" db="EMBL/GenBank/DDBJ databases">
        <title>Lacunisphaera sp. strain TWA-58.</title>
        <authorList>
            <person name="Chen W.-M."/>
        </authorList>
    </citation>
    <scope>NUCLEOTIDE SEQUENCE [LARGE SCALE GENOMIC DNA]</scope>
    <source>
        <strain evidence="10 11">TWA-58</strain>
    </source>
</reference>
<evidence type="ECO:0000259" key="9">
    <source>
        <dbReference type="Pfam" id="PF00535"/>
    </source>
</evidence>
<keyword evidence="7 8" id="KW-0472">Membrane</keyword>
<keyword evidence="4 8" id="KW-0812">Transmembrane</keyword>
<dbReference type="EMBL" id="SDHX01000002">
    <property type="protein sequence ID" value="RXK53210.1"/>
    <property type="molecule type" value="Genomic_DNA"/>
</dbReference>
<evidence type="ECO:0000313" key="11">
    <source>
        <dbReference type="Proteomes" id="UP000290218"/>
    </source>
</evidence>
<sequence>MSRPALSFVVPLYHSADTITSVVRDIEALSVDGGHELILVNDGSRDRTAAVCRELLATARIPIIFVSHARNFGEHNAVLTGYRHARGEFVVNLDDDGQNPPAEALRLWQHAKANKLDVVYGHYADKRHSLWRNFGSWLTNRLTDWLLDKPRGFYLSSFRCVSGFVAGKVAEHQGPFPYVDGLILQVTQDIGAVEVRHAERAAGQSGYNLRRLLRLWVSTFVNFSIMPLRLATLLGLIMAAAGLFGLAVVFYLRLTGKGPDYGWGTLMGALLVFSGAQLVMLGLIGEYLGRMFLTVNNRPQSVVRSVESGGVK</sequence>
<keyword evidence="6 8" id="KW-1133">Transmembrane helix</keyword>
<dbReference type="GO" id="GO:0099621">
    <property type="term" value="F:undecaprenyl-phosphate 4-deoxy-4-formamido-L-arabinose transferase activity"/>
    <property type="evidence" value="ECO:0007669"/>
    <property type="project" value="TreeGrafter"/>
</dbReference>
<keyword evidence="11" id="KW-1185">Reference proteome</keyword>
<dbReference type="OrthoDB" id="9807778at2"/>
<evidence type="ECO:0000256" key="5">
    <source>
        <dbReference type="ARBA" id="ARBA00022985"/>
    </source>
</evidence>
<keyword evidence="2" id="KW-0328">Glycosyltransferase</keyword>
<protein>
    <submittedName>
        <fullName evidence="10">Glycosyltransferase</fullName>
    </submittedName>
</protein>
<dbReference type="PANTHER" id="PTHR48090:SF3">
    <property type="entry name" value="UNDECAPRENYL-PHOSPHATE 4-DEOXY-4-FORMAMIDO-L-ARABINOSE TRANSFERASE"/>
    <property type="match status" value="1"/>
</dbReference>
<dbReference type="Proteomes" id="UP000290218">
    <property type="component" value="Unassembled WGS sequence"/>
</dbReference>
<evidence type="ECO:0000256" key="4">
    <source>
        <dbReference type="ARBA" id="ARBA00022692"/>
    </source>
</evidence>
<evidence type="ECO:0000256" key="8">
    <source>
        <dbReference type="SAM" id="Phobius"/>
    </source>
</evidence>
<evidence type="ECO:0000256" key="6">
    <source>
        <dbReference type="ARBA" id="ARBA00022989"/>
    </source>
</evidence>
<dbReference type="SUPFAM" id="SSF53448">
    <property type="entry name" value="Nucleotide-diphospho-sugar transferases"/>
    <property type="match status" value="1"/>
</dbReference>
<evidence type="ECO:0000256" key="1">
    <source>
        <dbReference type="ARBA" id="ARBA00022475"/>
    </source>
</evidence>
<feature type="transmembrane region" description="Helical" evidence="8">
    <location>
        <begin position="230"/>
        <end position="254"/>
    </location>
</feature>
<feature type="transmembrane region" description="Helical" evidence="8">
    <location>
        <begin position="266"/>
        <end position="288"/>
    </location>
</feature>
<dbReference type="Pfam" id="PF00535">
    <property type="entry name" value="Glycos_transf_2"/>
    <property type="match status" value="1"/>
</dbReference>
<organism evidence="10 11">
    <name type="scientific">Oleiharenicola lentus</name>
    <dbReference type="NCBI Taxonomy" id="2508720"/>
    <lineage>
        <taxon>Bacteria</taxon>
        <taxon>Pseudomonadati</taxon>
        <taxon>Verrucomicrobiota</taxon>
        <taxon>Opitutia</taxon>
        <taxon>Opitutales</taxon>
        <taxon>Opitutaceae</taxon>
        <taxon>Oleiharenicola</taxon>
    </lineage>
</organism>
<dbReference type="InterPro" id="IPR001173">
    <property type="entry name" value="Glyco_trans_2-like"/>
</dbReference>
<keyword evidence="3 10" id="KW-0808">Transferase</keyword>
<evidence type="ECO:0000313" key="10">
    <source>
        <dbReference type="EMBL" id="RXK53210.1"/>
    </source>
</evidence>
<keyword evidence="5" id="KW-0448">Lipopolysaccharide biosynthesis</keyword>
<dbReference type="PANTHER" id="PTHR48090">
    <property type="entry name" value="UNDECAPRENYL-PHOSPHATE 4-DEOXY-4-FORMAMIDO-L-ARABINOSE TRANSFERASE-RELATED"/>
    <property type="match status" value="1"/>
</dbReference>
<accession>A0A4Q1C4A1</accession>
<evidence type="ECO:0000256" key="2">
    <source>
        <dbReference type="ARBA" id="ARBA00022676"/>
    </source>
</evidence>
<gene>
    <name evidence="10" type="ORF">ESB00_16055</name>
</gene>
<name>A0A4Q1C4A1_9BACT</name>
<dbReference type="InterPro" id="IPR050256">
    <property type="entry name" value="Glycosyltransferase_2"/>
</dbReference>
<evidence type="ECO:0000256" key="7">
    <source>
        <dbReference type="ARBA" id="ARBA00023136"/>
    </source>
</evidence>
<dbReference type="InterPro" id="IPR029044">
    <property type="entry name" value="Nucleotide-diphossugar_trans"/>
</dbReference>
<dbReference type="AlphaFoldDB" id="A0A4Q1C4A1"/>
<evidence type="ECO:0000256" key="3">
    <source>
        <dbReference type="ARBA" id="ARBA00022679"/>
    </source>
</evidence>
<dbReference type="RefSeq" id="WP_129048799.1">
    <property type="nucleotide sequence ID" value="NZ_SDHX01000002.1"/>
</dbReference>
<proteinExistence type="predicted"/>
<keyword evidence="1" id="KW-1003">Cell membrane</keyword>
<dbReference type="GO" id="GO:0005886">
    <property type="term" value="C:plasma membrane"/>
    <property type="evidence" value="ECO:0007669"/>
    <property type="project" value="TreeGrafter"/>
</dbReference>
<feature type="domain" description="Glycosyltransferase 2-like" evidence="9">
    <location>
        <begin position="7"/>
        <end position="137"/>
    </location>
</feature>
<comment type="caution">
    <text evidence="10">The sequence shown here is derived from an EMBL/GenBank/DDBJ whole genome shotgun (WGS) entry which is preliminary data.</text>
</comment>
<dbReference type="GO" id="GO:0009103">
    <property type="term" value="P:lipopolysaccharide biosynthetic process"/>
    <property type="evidence" value="ECO:0007669"/>
    <property type="project" value="UniProtKB-KW"/>
</dbReference>
<dbReference type="Gene3D" id="3.90.550.10">
    <property type="entry name" value="Spore Coat Polysaccharide Biosynthesis Protein SpsA, Chain A"/>
    <property type="match status" value="1"/>
</dbReference>